<dbReference type="RefSeq" id="WP_099860255.1">
    <property type="nucleotide sequence ID" value="NZ_PEOG01000010.1"/>
</dbReference>
<protein>
    <recommendedName>
        <fullName evidence="2">Putative gamma-glutamylcyclotransferase</fullName>
    </recommendedName>
</protein>
<dbReference type="AlphaFoldDB" id="A0A2G9CFF0"/>
<sequence length="141" mass="15666">MAHVFTYGTLMWPDIMARVCGPACAPLAPPLAATLAGHARHPVRGQDYPAMIPAAGHQVVGRLYLDLPEAAWARLDLFEGDEYERHEVLVTLADGSWQRAWTYLFKPGHAARLEAGDWDEAAFEREGKARFVSRYVGFDAI</sequence>
<dbReference type="Pfam" id="PF06094">
    <property type="entry name" value="GGACT"/>
    <property type="match status" value="1"/>
</dbReference>
<evidence type="ECO:0000313" key="5">
    <source>
        <dbReference type="Proteomes" id="UP000231501"/>
    </source>
</evidence>
<dbReference type="InterPro" id="IPR045038">
    <property type="entry name" value="AIG2-like"/>
</dbReference>
<evidence type="ECO:0000259" key="3">
    <source>
        <dbReference type="Pfam" id="PF06094"/>
    </source>
</evidence>
<keyword evidence="5" id="KW-1185">Reference proteome</keyword>
<dbReference type="PANTHER" id="PTHR31544:SF2">
    <property type="entry name" value="AIG2-LIKE PROTEIN D"/>
    <property type="match status" value="1"/>
</dbReference>
<dbReference type="PANTHER" id="PTHR31544">
    <property type="entry name" value="AIG2-LIKE PROTEIN D"/>
    <property type="match status" value="1"/>
</dbReference>
<feature type="domain" description="Gamma-glutamylcyclotransferase AIG2-like" evidence="3">
    <location>
        <begin position="4"/>
        <end position="119"/>
    </location>
</feature>
<dbReference type="CDD" id="cd06661">
    <property type="entry name" value="GGCT_like"/>
    <property type="match status" value="1"/>
</dbReference>
<dbReference type="OrthoDB" id="279154at2"/>
<dbReference type="Gene3D" id="3.10.490.10">
    <property type="entry name" value="Gamma-glutamyl cyclotransferase-like"/>
    <property type="match status" value="1"/>
</dbReference>
<dbReference type="GO" id="GO:0016740">
    <property type="term" value="F:transferase activity"/>
    <property type="evidence" value="ECO:0007669"/>
    <property type="project" value="UniProtKB-KW"/>
</dbReference>
<reference evidence="4 5" key="1">
    <citation type="submission" date="2017-11" db="EMBL/GenBank/DDBJ databases">
        <title>Draft genome sequence of Mitsuaria sp. HWN-4.</title>
        <authorList>
            <person name="Gundlapally S.R."/>
        </authorList>
    </citation>
    <scope>NUCLEOTIDE SEQUENCE [LARGE SCALE GENOMIC DNA]</scope>
    <source>
        <strain evidence="4 5">HWN-4</strain>
    </source>
</reference>
<dbReference type="SUPFAM" id="SSF110857">
    <property type="entry name" value="Gamma-glutamyl cyclotransferase-like"/>
    <property type="match status" value="1"/>
</dbReference>
<organism evidence="4 5">
    <name type="scientific">Roseateles chitinivorans</name>
    <dbReference type="NCBI Taxonomy" id="2917965"/>
    <lineage>
        <taxon>Bacteria</taxon>
        <taxon>Pseudomonadati</taxon>
        <taxon>Pseudomonadota</taxon>
        <taxon>Betaproteobacteria</taxon>
        <taxon>Burkholderiales</taxon>
        <taxon>Sphaerotilaceae</taxon>
        <taxon>Roseateles</taxon>
    </lineage>
</organism>
<dbReference type="InterPro" id="IPR013024">
    <property type="entry name" value="GGCT-like"/>
</dbReference>
<dbReference type="InterPro" id="IPR009288">
    <property type="entry name" value="AIG2-like_dom"/>
</dbReference>
<dbReference type="InterPro" id="IPR036568">
    <property type="entry name" value="GGCT-like_sf"/>
</dbReference>
<proteinExistence type="predicted"/>
<comment type="caution">
    <text evidence="4">The sequence shown here is derived from an EMBL/GenBank/DDBJ whole genome shotgun (WGS) entry which is preliminary data.</text>
</comment>
<gene>
    <name evidence="4" type="ORF">CS062_04245</name>
</gene>
<evidence type="ECO:0000313" key="4">
    <source>
        <dbReference type="EMBL" id="PIM54364.1"/>
    </source>
</evidence>
<dbReference type="Proteomes" id="UP000231501">
    <property type="component" value="Unassembled WGS sequence"/>
</dbReference>
<accession>A0A2G9CFF0</accession>
<keyword evidence="1" id="KW-0808">Transferase</keyword>
<dbReference type="EMBL" id="PEOG01000010">
    <property type="protein sequence ID" value="PIM54364.1"/>
    <property type="molecule type" value="Genomic_DNA"/>
</dbReference>
<evidence type="ECO:0000256" key="1">
    <source>
        <dbReference type="ARBA" id="ARBA00022679"/>
    </source>
</evidence>
<evidence type="ECO:0000256" key="2">
    <source>
        <dbReference type="ARBA" id="ARBA00030602"/>
    </source>
</evidence>
<name>A0A2G9CFF0_9BURK</name>